<feature type="region of interest" description="Disordered" evidence="1">
    <location>
        <begin position="373"/>
        <end position="439"/>
    </location>
</feature>
<feature type="compositionally biased region" description="Polar residues" evidence="1">
    <location>
        <begin position="387"/>
        <end position="424"/>
    </location>
</feature>
<feature type="compositionally biased region" description="Basic and acidic residues" evidence="1">
    <location>
        <begin position="77"/>
        <end position="101"/>
    </location>
</feature>
<keyword evidence="3" id="KW-1185">Reference proteome</keyword>
<feature type="region of interest" description="Disordered" evidence="1">
    <location>
        <begin position="480"/>
        <end position="632"/>
    </location>
</feature>
<feature type="compositionally biased region" description="Polar residues" evidence="1">
    <location>
        <begin position="621"/>
        <end position="632"/>
    </location>
</feature>
<feature type="compositionally biased region" description="Low complexity" evidence="1">
    <location>
        <begin position="18"/>
        <end position="27"/>
    </location>
</feature>
<evidence type="ECO:0000256" key="1">
    <source>
        <dbReference type="SAM" id="MobiDB-lite"/>
    </source>
</evidence>
<protein>
    <submittedName>
        <fullName evidence="2">Uncharacterized protein</fullName>
    </submittedName>
</protein>
<feature type="compositionally biased region" description="Polar residues" evidence="1">
    <location>
        <begin position="506"/>
        <end position="547"/>
    </location>
</feature>
<proteinExistence type="predicted"/>
<dbReference type="Proteomes" id="UP000799537">
    <property type="component" value="Unassembled WGS sequence"/>
</dbReference>
<name>A0A6A6C8G9_ZASCE</name>
<dbReference type="GeneID" id="54571183"/>
<accession>A0A6A6C8G9</accession>
<feature type="compositionally biased region" description="Basic and acidic residues" evidence="1">
    <location>
        <begin position="374"/>
        <end position="386"/>
    </location>
</feature>
<dbReference type="OrthoDB" id="9975114at2759"/>
<evidence type="ECO:0000313" key="3">
    <source>
        <dbReference type="Proteomes" id="UP000799537"/>
    </source>
</evidence>
<feature type="region of interest" description="Disordered" evidence="1">
    <location>
        <begin position="765"/>
        <end position="792"/>
    </location>
</feature>
<feature type="compositionally biased region" description="Low complexity" evidence="1">
    <location>
        <begin position="102"/>
        <end position="114"/>
    </location>
</feature>
<sequence>MLSRSSSNAGDRLRRAKSTSSAHTSSSGHQRQTTCIDPFTSRHQAEAAAIEAYERARQTDEPAQRPRPQRRRSQRTGKSEGGHFEDARKRALARSSDDASRARQSQVQQAAASRPSTAASGEERVITRRRSVIPPLTDAGRTQVDERSSISTSDNRGRRRQSTLGDGSPAPRYSLTVQEQEPTLQLPGMPSARPDDHNSKLSGIAEFISTPGSRTQTPRHSRPSTREATQFSEEALDQARDRCLQDFQTKRVRERKSFILAPFQKRRTHKVGGNFDNSLPPFNYAESNDAAPLPQNTVAPPLAVKTEQKARNLSDTLKGRLKKVFRKTSKQVTGVPPQHVEAPEFHFTVRDTDLSEADDTFVDYADPFMTVAAEDPRPQKEARFDSTKTTSSSGDNNTIKSRVTSWTNSTVAGMSTIRTNNGPFTTAGDAGDSKPSDSLRTLRKASSFWGCPIQNKLRRTSKNDLKGSEESQGLYDALQKRIRPSRSMEPPGETTFAGFQEAPPSRKSSALATLPSQRDYSSSQASRASYTIRSVTPQDPAAQTVNVPSPVKENLSPEVDADLDDTVITYPIHDDSKNSTPQSDLKRRPAVKAQPPSQEQLSKRLERFQNRWKSPLDELSAQGSRPTKTSMMEDNPYELRSLRQAIRQTTPGTDLPHHTRVLDESHAVRADALSPSVYSRATDGASPRRLTPEDLGMTTITVTGREVRRYDISPPKPAQAGKRQASREWRRWLSDEMSNLGGGKNELDLVAEANVRPVAVAQESYHTAAARPRSNTASPECLSRPGSVSPAM</sequence>
<feature type="compositionally biased region" description="Basic and acidic residues" evidence="1">
    <location>
        <begin position="52"/>
        <end position="64"/>
    </location>
</feature>
<dbReference type="EMBL" id="ML993609">
    <property type="protein sequence ID" value="KAF2163331.1"/>
    <property type="molecule type" value="Genomic_DNA"/>
</dbReference>
<feature type="region of interest" description="Disordered" evidence="1">
    <location>
        <begin position="1"/>
        <end position="233"/>
    </location>
</feature>
<dbReference type="RefSeq" id="XP_033664220.1">
    <property type="nucleotide sequence ID" value="XM_033817911.1"/>
</dbReference>
<gene>
    <name evidence="2" type="ORF">M409DRAFT_68598</name>
</gene>
<dbReference type="AlphaFoldDB" id="A0A6A6C8G9"/>
<organism evidence="2 3">
    <name type="scientific">Zasmidium cellare ATCC 36951</name>
    <dbReference type="NCBI Taxonomy" id="1080233"/>
    <lineage>
        <taxon>Eukaryota</taxon>
        <taxon>Fungi</taxon>
        <taxon>Dikarya</taxon>
        <taxon>Ascomycota</taxon>
        <taxon>Pezizomycotina</taxon>
        <taxon>Dothideomycetes</taxon>
        <taxon>Dothideomycetidae</taxon>
        <taxon>Mycosphaerellales</taxon>
        <taxon>Mycosphaerellaceae</taxon>
        <taxon>Zasmidium</taxon>
    </lineage>
</organism>
<evidence type="ECO:0000313" key="2">
    <source>
        <dbReference type="EMBL" id="KAF2163331.1"/>
    </source>
</evidence>
<reference evidence="2" key="1">
    <citation type="journal article" date="2020" name="Stud. Mycol.">
        <title>101 Dothideomycetes genomes: a test case for predicting lifestyles and emergence of pathogens.</title>
        <authorList>
            <person name="Haridas S."/>
            <person name="Albert R."/>
            <person name="Binder M."/>
            <person name="Bloem J."/>
            <person name="Labutti K."/>
            <person name="Salamov A."/>
            <person name="Andreopoulos B."/>
            <person name="Baker S."/>
            <person name="Barry K."/>
            <person name="Bills G."/>
            <person name="Bluhm B."/>
            <person name="Cannon C."/>
            <person name="Castanera R."/>
            <person name="Culley D."/>
            <person name="Daum C."/>
            <person name="Ezra D."/>
            <person name="Gonzalez J."/>
            <person name="Henrissat B."/>
            <person name="Kuo A."/>
            <person name="Liang C."/>
            <person name="Lipzen A."/>
            <person name="Lutzoni F."/>
            <person name="Magnuson J."/>
            <person name="Mondo S."/>
            <person name="Nolan M."/>
            <person name="Ohm R."/>
            <person name="Pangilinan J."/>
            <person name="Park H.-J."/>
            <person name="Ramirez L."/>
            <person name="Alfaro M."/>
            <person name="Sun H."/>
            <person name="Tritt A."/>
            <person name="Yoshinaga Y."/>
            <person name="Zwiers L.-H."/>
            <person name="Turgeon B."/>
            <person name="Goodwin S."/>
            <person name="Spatafora J."/>
            <person name="Crous P."/>
            <person name="Grigoriev I."/>
        </authorList>
    </citation>
    <scope>NUCLEOTIDE SEQUENCE</scope>
    <source>
        <strain evidence="2">ATCC 36951</strain>
    </source>
</reference>